<proteinExistence type="predicted"/>
<gene>
    <name evidence="2" type="ORF">QO192_14020</name>
</gene>
<keyword evidence="1" id="KW-1133">Transmembrane helix</keyword>
<keyword evidence="3" id="KW-1185">Reference proteome</keyword>
<reference evidence="2 3" key="1">
    <citation type="submission" date="2023-05" db="EMBL/GenBank/DDBJ databases">
        <title>Adaptations of aquatic viruses from atmosphere-close ecosystems of the Central Arctic Ocean.</title>
        <authorList>
            <person name="Rahlff J."/>
            <person name="Holmfeldt K."/>
        </authorList>
    </citation>
    <scope>NUCLEOTIDE SEQUENCE [LARGE SCALE GENOMIC DNA]</scope>
    <source>
        <strain evidence="2 3">Arc14</strain>
    </source>
</reference>
<evidence type="ECO:0000313" key="2">
    <source>
        <dbReference type="EMBL" id="MEZ7516395.1"/>
    </source>
</evidence>
<feature type="transmembrane region" description="Helical" evidence="1">
    <location>
        <begin position="131"/>
        <end position="148"/>
    </location>
</feature>
<dbReference type="RefSeq" id="WP_371571594.1">
    <property type="nucleotide sequence ID" value="NZ_JASMRN010000013.1"/>
</dbReference>
<dbReference type="InterPro" id="IPR025238">
    <property type="entry name" value="DUF4184"/>
</dbReference>
<feature type="transmembrane region" description="Helical" evidence="1">
    <location>
        <begin position="184"/>
        <end position="203"/>
    </location>
</feature>
<dbReference type="Proteomes" id="UP001568894">
    <property type="component" value="Unassembled WGS sequence"/>
</dbReference>
<keyword evidence="1" id="KW-0812">Transmembrane</keyword>
<sequence>MPFTFSHPALILPLLEHRKISATALVVGSMSPDFEYFFRMKMQSEISHSFLGILLIDFPLGIFVMCVFHGIIKNSLIDHLPSFFKARLQLLKNSNWFIYLKDNMLVVCISFIIGALSHLFWDSMTHWDGYIVQRVAFLNAAILNIPIYKLMQHLSSIVGLAIILHFIYKLPVLPTTPTTEPMRYWMAVTLITSVILALRFSFGLQLQEIGSLIVSVLFSGMIALTVVGLLYKSKTAN</sequence>
<feature type="transmembrane region" description="Helical" evidence="1">
    <location>
        <begin position="50"/>
        <end position="72"/>
    </location>
</feature>
<dbReference type="EMBL" id="JASMRN010000013">
    <property type="protein sequence ID" value="MEZ7516395.1"/>
    <property type="molecule type" value="Genomic_DNA"/>
</dbReference>
<organism evidence="2 3">
    <name type="scientific">Flavobacterium frigidarium</name>
    <dbReference type="NCBI Taxonomy" id="99286"/>
    <lineage>
        <taxon>Bacteria</taxon>
        <taxon>Pseudomonadati</taxon>
        <taxon>Bacteroidota</taxon>
        <taxon>Flavobacteriia</taxon>
        <taxon>Flavobacteriales</taxon>
        <taxon>Flavobacteriaceae</taxon>
        <taxon>Flavobacterium</taxon>
    </lineage>
</organism>
<name>A0ABV4KI62_9FLAO</name>
<feature type="transmembrane region" description="Helical" evidence="1">
    <location>
        <begin position="154"/>
        <end position="172"/>
    </location>
</feature>
<evidence type="ECO:0000313" key="3">
    <source>
        <dbReference type="Proteomes" id="UP001568894"/>
    </source>
</evidence>
<protein>
    <submittedName>
        <fullName evidence="2">DUF4184 family protein</fullName>
    </submittedName>
</protein>
<accession>A0ABV4KI62</accession>
<feature type="transmembrane region" description="Helical" evidence="1">
    <location>
        <begin position="209"/>
        <end position="231"/>
    </location>
</feature>
<keyword evidence="1" id="KW-0472">Membrane</keyword>
<evidence type="ECO:0000256" key="1">
    <source>
        <dbReference type="SAM" id="Phobius"/>
    </source>
</evidence>
<feature type="transmembrane region" description="Helical" evidence="1">
    <location>
        <begin position="96"/>
        <end position="119"/>
    </location>
</feature>
<comment type="caution">
    <text evidence="2">The sequence shown here is derived from an EMBL/GenBank/DDBJ whole genome shotgun (WGS) entry which is preliminary data.</text>
</comment>
<dbReference type="Pfam" id="PF13803">
    <property type="entry name" value="DUF4184"/>
    <property type="match status" value="1"/>
</dbReference>